<reference evidence="4" key="1">
    <citation type="journal article" date="2019" name="Int. J. Syst. Evol. Microbiol.">
        <title>The Global Catalogue of Microorganisms (GCM) 10K type strain sequencing project: providing services to taxonomists for standard genome sequencing and annotation.</title>
        <authorList>
            <consortium name="The Broad Institute Genomics Platform"/>
            <consortium name="The Broad Institute Genome Sequencing Center for Infectious Disease"/>
            <person name="Wu L."/>
            <person name="Ma J."/>
        </authorList>
    </citation>
    <scope>NUCLEOTIDE SEQUENCE [LARGE SCALE GENOMIC DNA]</scope>
    <source>
        <strain evidence="4">JCM 17626</strain>
    </source>
</reference>
<dbReference type="EMBL" id="BAABBY010000010">
    <property type="protein sequence ID" value="GAA4210894.1"/>
    <property type="molecule type" value="Genomic_DNA"/>
</dbReference>
<dbReference type="Pfam" id="PF26603">
    <property type="entry name" value="DUF8188"/>
    <property type="match status" value="1"/>
</dbReference>
<evidence type="ECO:0000313" key="4">
    <source>
        <dbReference type="Proteomes" id="UP001501772"/>
    </source>
</evidence>
<dbReference type="InterPro" id="IPR058501">
    <property type="entry name" value="DUF8188"/>
</dbReference>
<evidence type="ECO:0000256" key="1">
    <source>
        <dbReference type="SAM" id="Phobius"/>
    </source>
</evidence>
<sequence>MSKQTLGWIIGVFVLFPLFVVLYNKITVRKNNGAKFFSAYYKKIIPVQLSVPKLRGGYSDTLNVEFDHYRVGASPIGYKGLSGNIIGVPFLDLNQHKFYKIRMYDIDNQKYHILSDVLEGQGITAWVNQDDLKDPSYGTKEKPIPVFNFKGIGEPIRITSESEGSVNGYESLEPTNEQYKHNVLTYLTYIMPKDEFKKRFEKTNE</sequence>
<feature type="domain" description="DUF8188" evidence="2">
    <location>
        <begin position="32"/>
        <end position="200"/>
    </location>
</feature>
<comment type="caution">
    <text evidence="3">The sequence shown here is derived from an EMBL/GenBank/DDBJ whole genome shotgun (WGS) entry which is preliminary data.</text>
</comment>
<feature type="transmembrane region" description="Helical" evidence="1">
    <location>
        <begin position="6"/>
        <end position="23"/>
    </location>
</feature>
<dbReference type="RefSeq" id="WP_344853089.1">
    <property type="nucleotide sequence ID" value="NZ_BAABBY010000010.1"/>
</dbReference>
<keyword evidence="4" id="KW-1185">Reference proteome</keyword>
<proteinExistence type="predicted"/>
<name>A0ABP8BNK8_9SPHI</name>
<keyword evidence="1" id="KW-1133">Transmembrane helix</keyword>
<keyword evidence="1" id="KW-0812">Transmembrane</keyword>
<organism evidence="3 4">
    <name type="scientific">Pedobacter jeongneungensis</name>
    <dbReference type="NCBI Taxonomy" id="947309"/>
    <lineage>
        <taxon>Bacteria</taxon>
        <taxon>Pseudomonadati</taxon>
        <taxon>Bacteroidota</taxon>
        <taxon>Sphingobacteriia</taxon>
        <taxon>Sphingobacteriales</taxon>
        <taxon>Sphingobacteriaceae</taxon>
        <taxon>Pedobacter</taxon>
    </lineage>
</organism>
<evidence type="ECO:0000259" key="2">
    <source>
        <dbReference type="Pfam" id="PF26603"/>
    </source>
</evidence>
<gene>
    <name evidence="3" type="ORF">GCM10022289_38980</name>
</gene>
<dbReference type="Proteomes" id="UP001501772">
    <property type="component" value="Unassembled WGS sequence"/>
</dbReference>
<accession>A0ABP8BNK8</accession>
<evidence type="ECO:0000313" key="3">
    <source>
        <dbReference type="EMBL" id="GAA4210894.1"/>
    </source>
</evidence>
<protein>
    <recommendedName>
        <fullName evidence="2">DUF8188 domain-containing protein</fullName>
    </recommendedName>
</protein>
<keyword evidence="1" id="KW-0472">Membrane</keyword>